<evidence type="ECO:0000256" key="1">
    <source>
        <dbReference type="ARBA" id="ARBA00022448"/>
    </source>
</evidence>
<keyword evidence="10" id="KW-1185">Reference proteome</keyword>
<dbReference type="InterPro" id="IPR036909">
    <property type="entry name" value="Cyt_c-like_dom_sf"/>
</dbReference>
<dbReference type="RefSeq" id="WP_163134792.1">
    <property type="nucleotide sequence ID" value="NZ_JAYDYW010000013.1"/>
</dbReference>
<gene>
    <name evidence="9" type="ORF">SNR37_000836</name>
</gene>
<dbReference type="PROSITE" id="PS51007">
    <property type="entry name" value="CYTC"/>
    <property type="match status" value="1"/>
</dbReference>
<dbReference type="Gene3D" id="1.10.760.10">
    <property type="entry name" value="Cytochrome c-like domain"/>
    <property type="match status" value="1"/>
</dbReference>
<proteinExistence type="predicted"/>
<feature type="signal peptide" evidence="7">
    <location>
        <begin position="1"/>
        <end position="21"/>
    </location>
</feature>
<dbReference type="SUPFAM" id="SSF46626">
    <property type="entry name" value="Cytochrome c"/>
    <property type="match status" value="1"/>
</dbReference>
<keyword evidence="7" id="KW-0732">Signal</keyword>
<keyword evidence="1" id="KW-0813">Transport</keyword>
<feature type="chain" id="PRO_5046197854" evidence="7">
    <location>
        <begin position="22"/>
        <end position="97"/>
    </location>
</feature>
<evidence type="ECO:0000256" key="3">
    <source>
        <dbReference type="ARBA" id="ARBA00022723"/>
    </source>
</evidence>
<dbReference type="Pfam" id="PF00034">
    <property type="entry name" value="Cytochrom_C"/>
    <property type="match status" value="1"/>
</dbReference>
<accession>A0ABU7G8C6</accession>
<keyword evidence="2 6" id="KW-0349">Heme</keyword>
<evidence type="ECO:0000256" key="4">
    <source>
        <dbReference type="ARBA" id="ARBA00022982"/>
    </source>
</evidence>
<evidence type="ECO:0000313" key="9">
    <source>
        <dbReference type="EMBL" id="MEE1675510.1"/>
    </source>
</evidence>
<keyword evidence="5 6" id="KW-0408">Iron</keyword>
<name>A0ABU7G8C6_9ALTE</name>
<evidence type="ECO:0000256" key="6">
    <source>
        <dbReference type="PROSITE-ProRule" id="PRU00433"/>
    </source>
</evidence>
<reference evidence="10" key="1">
    <citation type="submission" date="2023-07" db="EMBL/GenBank/DDBJ databases">
        <title>Draft genome sequence of Agarivorans aestuarii strain ZMCS4, a CAZymes producing bacteria isolated from the marine brown algae Clodostephus spongiosus.</title>
        <authorList>
            <person name="Lorente B."/>
            <person name="Cabral C."/>
            <person name="Frias J."/>
            <person name="Faria J."/>
            <person name="Toubarro D."/>
        </authorList>
    </citation>
    <scope>NUCLEOTIDE SEQUENCE [LARGE SCALE GENOMIC DNA]</scope>
    <source>
        <strain evidence="10">ZMCS4</strain>
    </source>
</reference>
<dbReference type="InterPro" id="IPR050597">
    <property type="entry name" value="Cytochrome_c_Oxidase_Subunit"/>
</dbReference>
<evidence type="ECO:0000313" key="10">
    <source>
        <dbReference type="Proteomes" id="UP001310248"/>
    </source>
</evidence>
<organism evidence="9 10">
    <name type="scientific">Agarivorans aestuarii</name>
    <dbReference type="NCBI Taxonomy" id="1563703"/>
    <lineage>
        <taxon>Bacteria</taxon>
        <taxon>Pseudomonadati</taxon>
        <taxon>Pseudomonadota</taxon>
        <taxon>Gammaproteobacteria</taxon>
        <taxon>Alteromonadales</taxon>
        <taxon>Alteromonadaceae</taxon>
        <taxon>Agarivorans</taxon>
    </lineage>
</organism>
<dbReference type="Proteomes" id="UP001310248">
    <property type="component" value="Unassembled WGS sequence"/>
</dbReference>
<keyword evidence="4" id="KW-0249">Electron transport</keyword>
<evidence type="ECO:0000259" key="8">
    <source>
        <dbReference type="PROSITE" id="PS51007"/>
    </source>
</evidence>
<evidence type="ECO:0000256" key="5">
    <source>
        <dbReference type="ARBA" id="ARBA00023004"/>
    </source>
</evidence>
<dbReference type="PANTHER" id="PTHR33751">
    <property type="entry name" value="CBB3-TYPE CYTOCHROME C OXIDASE SUBUNIT FIXP"/>
    <property type="match status" value="1"/>
</dbReference>
<protein>
    <submittedName>
        <fullName evidence="9">Cytochrome c</fullName>
    </submittedName>
</protein>
<feature type="domain" description="Cytochrome c" evidence="8">
    <location>
        <begin position="16"/>
        <end position="97"/>
    </location>
</feature>
<evidence type="ECO:0000256" key="2">
    <source>
        <dbReference type="ARBA" id="ARBA00022617"/>
    </source>
</evidence>
<keyword evidence="3 6" id="KW-0479">Metal-binding</keyword>
<dbReference type="EMBL" id="JAYDYW010000013">
    <property type="protein sequence ID" value="MEE1675510.1"/>
    <property type="molecule type" value="Genomic_DNA"/>
</dbReference>
<sequence>MNKLIIALALSLPFVASTATAAPAKAPLCAACHGANGMATIPGYPHLAGQNEQYLVSSLKAYRDKQRNGGQAAVMQGQAAGLSDAEIAELAAYFAKM</sequence>
<dbReference type="InterPro" id="IPR009056">
    <property type="entry name" value="Cyt_c-like_dom"/>
</dbReference>
<evidence type="ECO:0000256" key="7">
    <source>
        <dbReference type="SAM" id="SignalP"/>
    </source>
</evidence>
<comment type="caution">
    <text evidence="9">The sequence shown here is derived from an EMBL/GenBank/DDBJ whole genome shotgun (WGS) entry which is preliminary data.</text>
</comment>
<dbReference type="PANTHER" id="PTHR33751:SF9">
    <property type="entry name" value="CYTOCHROME C4"/>
    <property type="match status" value="1"/>
</dbReference>